<dbReference type="Proteomes" id="UP000445696">
    <property type="component" value="Unassembled WGS sequence"/>
</dbReference>
<dbReference type="EMBL" id="WTVA01000003">
    <property type="protein sequence ID" value="MZR22195.1"/>
    <property type="molecule type" value="Genomic_DNA"/>
</dbReference>
<dbReference type="OrthoDB" id="7370040at2"/>
<sequence length="147" mass="16451">MKSEFRVMQDRAFDNCALQTRDYGGEQLHLITATGPVGYAERVPVFREILRSNRSGNFFYILDNRGGHEISLSFEDMTLLNQMLFDGGIRYVRGAVVTHDKAYGILIAMAQAKAEASDFKVELTSTADLRAAEDFVLEKLLATPRPA</sequence>
<reference evidence="1 2" key="1">
    <citation type="journal article" date="2014" name="Int. J. Syst. Evol. Microbiol.">
        <title>Sneathiella chungangensis sp. nov., isolated from a marine sand, and emended description of the genus Sneathiella.</title>
        <authorList>
            <person name="Siamphan C."/>
            <person name="Kim H."/>
            <person name="Lee J.S."/>
            <person name="Kim W."/>
        </authorList>
    </citation>
    <scope>NUCLEOTIDE SEQUENCE [LARGE SCALE GENOMIC DNA]</scope>
    <source>
        <strain evidence="1 2">KCTC 32476</strain>
    </source>
</reference>
<organism evidence="1 2">
    <name type="scientific">Sneathiella chungangensis</name>
    <dbReference type="NCBI Taxonomy" id="1418234"/>
    <lineage>
        <taxon>Bacteria</taxon>
        <taxon>Pseudomonadati</taxon>
        <taxon>Pseudomonadota</taxon>
        <taxon>Alphaproteobacteria</taxon>
        <taxon>Sneathiellales</taxon>
        <taxon>Sneathiellaceae</taxon>
        <taxon>Sneathiella</taxon>
    </lineage>
</organism>
<dbReference type="RefSeq" id="WP_161338651.1">
    <property type="nucleotide sequence ID" value="NZ_JBHSDG010000005.1"/>
</dbReference>
<accession>A0A845MEU1</accession>
<protein>
    <recommendedName>
        <fullName evidence="3">STAS domain-containing protein</fullName>
    </recommendedName>
</protein>
<evidence type="ECO:0000313" key="2">
    <source>
        <dbReference type="Proteomes" id="UP000445696"/>
    </source>
</evidence>
<comment type="caution">
    <text evidence="1">The sequence shown here is derived from an EMBL/GenBank/DDBJ whole genome shotgun (WGS) entry which is preliminary data.</text>
</comment>
<proteinExistence type="predicted"/>
<name>A0A845MEU1_9PROT</name>
<keyword evidence="2" id="KW-1185">Reference proteome</keyword>
<gene>
    <name evidence="1" type="ORF">GQF03_07630</name>
</gene>
<evidence type="ECO:0008006" key="3">
    <source>
        <dbReference type="Google" id="ProtNLM"/>
    </source>
</evidence>
<evidence type="ECO:0000313" key="1">
    <source>
        <dbReference type="EMBL" id="MZR22195.1"/>
    </source>
</evidence>
<dbReference type="AlphaFoldDB" id="A0A845MEU1"/>